<name>A0ABW2E577_9ACTN</name>
<protein>
    <submittedName>
        <fullName evidence="2">Uncharacterized protein</fullName>
    </submittedName>
</protein>
<gene>
    <name evidence="2" type="ORF">ACFQMH_22310</name>
</gene>
<dbReference type="InterPro" id="IPR036661">
    <property type="entry name" value="Luciferase-like_sf"/>
</dbReference>
<evidence type="ECO:0000256" key="1">
    <source>
        <dbReference type="SAM" id="MobiDB-lite"/>
    </source>
</evidence>
<evidence type="ECO:0000313" key="2">
    <source>
        <dbReference type="EMBL" id="MFC7014404.1"/>
    </source>
</evidence>
<accession>A0ABW2E577</accession>
<keyword evidence="3" id="KW-1185">Reference proteome</keyword>
<reference evidence="3" key="1">
    <citation type="journal article" date="2019" name="Int. J. Syst. Evol. Microbiol.">
        <title>The Global Catalogue of Microorganisms (GCM) 10K type strain sequencing project: providing services to taxonomists for standard genome sequencing and annotation.</title>
        <authorList>
            <consortium name="The Broad Institute Genomics Platform"/>
            <consortium name="The Broad Institute Genome Sequencing Center for Infectious Disease"/>
            <person name="Wu L."/>
            <person name="Ma J."/>
        </authorList>
    </citation>
    <scope>NUCLEOTIDE SEQUENCE [LARGE SCALE GENOMIC DNA]</scope>
    <source>
        <strain evidence="3">JCM 4855</strain>
    </source>
</reference>
<feature type="region of interest" description="Disordered" evidence="1">
    <location>
        <begin position="14"/>
        <end position="41"/>
    </location>
</feature>
<dbReference type="Gene3D" id="3.20.20.30">
    <property type="entry name" value="Luciferase-like domain"/>
    <property type="match status" value="1"/>
</dbReference>
<proteinExistence type="predicted"/>
<comment type="caution">
    <text evidence="2">The sequence shown here is derived from an EMBL/GenBank/DDBJ whole genome shotgun (WGS) entry which is preliminary data.</text>
</comment>
<dbReference type="Proteomes" id="UP001596409">
    <property type="component" value="Unassembled WGS sequence"/>
</dbReference>
<dbReference type="SUPFAM" id="SSF51679">
    <property type="entry name" value="Bacterial luciferase-like"/>
    <property type="match status" value="1"/>
</dbReference>
<evidence type="ECO:0000313" key="3">
    <source>
        <dbReference type="Proteomes" id="UP001596409"/>
    </source>
</evidence>
<dbReference type="EMBL" id="JBHSYM010000048">
    <property type="protein sequence ID" value="MFC7014404.1"/>
    <property type="molecule type" value="Genomic_DNA"/>
</dbReference>
<sequence>MFVSTIGRVGPAWDGEAVADGDRPGERSTVGPPGPRVPILIGGHSDRAVRRTVQYGSWC</sequence>
<organism evidence="2 3">
    <name type="scientific">Streptomyces viridiviolaceus</name>
    <dbReference type="NCBI Taxonomy" id="68282"/>
    <lineage>
        <taxon>Bacteria</taxon>
        <taxon>Bacillati</taxon>
        <taxon>Actinomycetota</taxon>
        <taxon>Actinomycetes</taxon>
        <taxon>Kitasatosporales</taxon>
        <taxon>Streptomycetaceae</taxon>
        <taxon>Streptomyces</taxon>
    </lineage>
</organism>
<dbReference type="RefSeq" id="WP_189876501.1">
    <property type="nucleotide sequence ID" value="NZ_BMWA01000020.1"/>
</dbReference>